<feature type="transmembrane region" description="Helical" evidence="6">
    <location>
        <begin position="217"/>
        <end position="236"/>
    </location>
</feature>
<dbReference type="PANTHER" id="PTHR32322:SF2">
    <property type="entry name" value="EAMA DOMAIN-CONTAINING PROTEIN"/>
    <property type="match status" value="1"/>
</dbReference>
<feature type="transmembrane region" description="Helical" evidence="6">
    <location>
        <begin position="182"/>
        <end position="205"/>
    </location>
</feature>
<evidence type="ECO:0000256" key="6">
    <source>
        <dbReference type="SAM" id="Phobius"/>
    </source>
</evidence>
<feature type="transmembrane region" description="Helical" evidence="6">
    <location>
        <begin position="71"/>
        <end position="88"/>
    </location>
</feature>
<keyword evidence="4 6" id="KW-1133">Transmembrane helix</keyword>
<feature type="transmembrane region" description="Helical" evidence="6">
    <location>
        <begin position="40"/>
        <end position="59"/>
    </location>
</feature>
<dbReference type="EMBL" id="CP138333">
    <property type="protein sequence ID" value="WZX28964.1"/>
    <property type="molecule type" value="Genomic_DNA"/>
</dbReference>
<dbReference type="InterPro" id="IPR050638">
    <property type="entry name" value="AA-Vitamin_Transporters"/>
</dbReference>
<organism evidence="8 9">
    <name type="scientific">Salinicoccus bachuensis</name>
    <dbReference type="NCBI Taxonomy" id="3136731"/>
    <lineage>
        <taxon>Bacteria</taxon>
        <taxon>Bacillati</taxon>
        <taxon>Bacillota</taxon>
        <taxon>Bacilli</taxon>
        <taxon>Bacillales</taxon>
        <taxon>Staphylococcaceae</taxon>
        <taxon>Salinicoccus</taxon>
    </lineage>
</organism>
<keyword evidence="5 6" id="KW-0472">Membrane</keyword>
<dbReference type="PROSITE" id="PS51257">
    <property type="entry name" value="PROKAR_LIPOPROTEIN"/>
    <property type="match status" value="1"/>
</dbReference>
<evidence type="ECO:0000256" key="2">
    <source>
        <dbReference type="ARBA" id="ARBA00007362"/>
    </source>
</evidence>
<dbReference type="Proteomes" id="UP001455384">
    <property type="component" value="Chromosome"/>
</dbReference>
<evidence type="ECO:0000313" key="9">
    <source>
        <dbReference type="Proteomes" id="UP001455384"/>
    </source>
</evidence>
<evidence type="ECO:0000256" key="3">
    <source>
        <dbReference type="ARBA" id="ARBA00022692"/>
    </source>
</evidence>
<evidence type="ECO:0000256" key="4">
    <source>
        <dbReference type="ARBA" id="ARBA00022989"/>
    </source>
</evidence>
<dbReference type="PANTHER" id="PTHR32322">
    <property type="entry name" value="INNER MEMBRANE TRANSPORTER"/>
    <property type="match status" value="1"/>
</dbReference>
<feature type="domain" description="EamA" evidence="7">
    <location>
        <begin position="11"/>
        <end position="143"/>
    </location>
</feature>
<dbReference type="InterPro" id="IPR000620">
    <property type="entry name" value="EamA_dom"/>
</dbReference>
<dbReference type="Pfam" id="PF00892">
    <property type="entry name" value="EamA"/>
    <property type="match status" value="2"/>
</dbReference>
<dbReference type="RefSeq" id="WP_342387538.1">
    <property type="nucleotide sequence ID" value="NZ_CP138333.2"/>
</dbReference>
<evidence type="ECO:0000313" key="8">
    <source>
        <dbReference type="EMBL" id="WZX28964.1"/>
    </source>
</evidence>
<comment type="subcellular location">
    <subcellularLocation>
        <location evidence="1">Endomembrane system</location>
        <topology evidence="1">Multi-pass membrane protein</topology>
    </subcellularLocation>
</comment>
<comment type="similarity">
    <text evidence="2">Belongs to the EamA transporter family.</text>
</comment>
<evidence type="ECO:0000259" key="7">
    <source>
        <dbReference type="Pfam" id="PF00892"/>
    </source>
</evidence>
<dbReference type="InterPro" id="IPR037185">
    <property type="entry name" value="EmrE-like"/>
</dbReference>
<reference evidence="9" key="1">
    <citation type="submission" date="2023-10" db="EMBL/GenBank/DDBJ databases">
        <title>Genome analysis and identification of Salinococcus sp. Bachu38 nov., a PGPR from the rhizosphere of Tamarix.</title>
        <authorList>
            <person name="Liang Z."/>
            <person name="Zhang X."/>
            <person name="Jia J."/>
            <person name="Chen X."/>
            <person name="Wang Y."/>
            <person name="Wang Q."/>
            <person name="Wang R."/>
        </authorList>
    </citation>
    <scope>NUCLEOTIDE SEQUENCE [LARGE SCALE GENOMIC DNA]</scope>
    <source>
        <strain evidence="9">Bachu38</strain>
    </source>
</reference>
<feature type="domain" description="EamA" evidence="7">
    <location>
        <begin position="158"/>
        <end position="289"/>
    </location>
</feature>
<feature type="transmembrane region" description="Helical" evidence="6">
    <location>
        <begin position="7"/>
        <end position="28"/>
    </location>
</feature>
<evidence type="ECO:0000256" key="1">
    <source>
        <dbReference type="ARBA" id="ARBA00004127"/>
    </source>
</evidence>
<evidence type="ECO:0000256" key="5">
    <source>
        <dbReference type="ARBA" id="ARBA00023136"/>
    </source>
</evidence>
<feature type="transmembrane region" description="Helical" evidence="6">
    <location>
        <begin position="100"/>
        <end position="120"/>
    </location>
</feature>
<proteinExistence type="inferred from homology"/>
<sequence>MYDARDLRVYVSTLAGAACWGLIGLFITPLYNKGFTPWDVVAIRGVLSFAFLILFMLVFKRDQLKTHLRDHVFFASAGILGIALYNYFYFDVFSKSNLSLAVTLLYTGPLFVTVLSRVFFKEYFTGKKAIGVVLSLLGCALVVGLLPFGEGSMSYQILFLGIMSGFCYALFSIFSKPVSGRYSALTVTTYNLLYTSVFMLLTSNITSKAEMFQSPDVWIYSFLLAIVGTIGGFLLYTLGLKSLEASKASILTTVEPVVAVLTGVLFLGEYLNFWQVAGIFIVLWSSTIVSKAEANVPS</sequence>
<keyword evidence="9" id="KW-1185">Reference proteome</keyword>
<name>A0ABZ3CIM0_9STAP</name>
<dbReference type="SUPFAM" id="SSF103481">
    <property type="entry name" value="Multidrug resistance efflux transporter EmrE"/>
    <property type="match status" value="2"/>
</dbReference>
<keyword evidence="3 6" id="KW-0812">Transmembrane</keyword>
<feature type="transmembrane region" description="Helical" evidence="6">
    <location>
        <begin position="155"/>
        <end position="175"/>
    </location>
</feature>
<gene>
    <name evidence="8" type="ORF">RQP18_09885</name>
</gene>
<accession>A0ABZ3CIM0</accession>
<protein>
    <submittedName>
        <fullName evidence="8">DMT family transporter</fullName>
    </submittedName>
</protein>
<feature type="transmembrane region" description="Helical" evidence="6">
    <location>
        <begin position="129"/>
        <end position="149"/>
    </location>
</feature>
<dbReference type="Gene3D" id="1.10.3730.20">
    <property type="match status" value="2"/>
</dbReference>